<keyword evidence="3" id="KW-1185">Reference proteome</keyword>
<evidence type="ECO:0000313" key="2">
    <source>
        <dbReference type="EMBL" id="MEE6309181.1"/>
    </source>
</evidence>
<name>A0ABU7SGY1_9ACTN</name>
<dbReference type="PANTHER" id="PTHR46637">
    <property type="entry name" value="TIS1421-TRANSPOSASE PROTEIN A"/>
    <property type="match status" value="1"/>
</dbReference>
<dbReference type="EMBL" id="JAZGQL010000015">
    <property type="protein sequence ID" value="MEE6309181.1"/>
    <property type="molecule type" value="Genomic_DNA"/>
</dbReference>
<dbReference type="Proteomes" id="UP001339911">
    <property type="component" value="Unassembled WGS sequence"/>
</dbReference>
<comment type="caution">
    <text evidence="2">The sequence shown here is derived from an EMBL/GenBank/DDBJ whole genome shotgun (WGS) entry which is preliminary data.</text>
</comment>
<evidence type="ECO:0000259" key="1">
    <source>
        <dbReference type="Pfam" id="PF13340"/>
    </source>
</evidence>
<dbReference type="PANTHER" id="PTHR46637:SF1">
    <property type="entry name" value="BLL5188 PROTEIN"/>
    <property type="match status" value="1"/>
</dbReference>
<dbReference type="InterPro" id="IPR025161">
    <property type="entry name" value="IS402-like_dom"/>
</dbReference>
<dbReference type="RefSeq" id="WP_331209544.1">
    <property type="nucleotide sequence ID" value="NZ_JAZGQL010000015.1"/>
</dbReference>
<dbReference type="Pfam" id="PF13340">
    <property type="entry name" value="DUF4096"/>
    <property type="match status" value="1"/>
</dbReference>
<proteinExistence type="predicted"/>
<dbReference type="InterPro" id="IPR052909">
    <property type="entry name" value="Transposase_6_like"/>
</dbReference>
<gene>
    <name evidence="2" type="ORF">V1634_20290</name>
</gene>
<evidence type="ECO:0000313" key="3">
    <source>
        <dbReference type="Proteomes" id="UP001339911"/>
    </source>
</evidence>
<sequence length="80" mass="9208">MPKRPARPSWWSRRQLSNGIRWRIRVGAPGRDVPPQYGSRSTVFALFRRWQCDGTWQQVLTTLQARADAPAKSPGTCPWT</sequence>
<feature type="domain" description="Insertion element IS402-like" evidence="1">
    <location>
        <begin position="4"/>
        <end position="59"/>
    </location>
</feature>
<accession>A0ABU7SGY1</accession>
<organism evidence="2 3">
    <name type="scientific">Plantactinospora veratri</name>
    <dbReference type="NCBI Taxonomy" id="1436122"/>
    <lineage>
        <taxon>Bacteria</taxon>
        <taxon>Bacillati</taxon>
        <taxon>Actinomycetota</taxon>
        <taxon>Actinomycetes</taxon>
        <taxon>Micromonosporales</taxon>
        <taxon>Micromonosporaceae</taxon>
        <taxon>Plantactinospora</taxon>
    </lineage>
</organism>
<reference evidence="2 3" key="1">
    <citation type="submission" date="2024-01" db="EMBL/GenBank/DDBJ databases">
        <title>Genome insights into Plantactinospora veratri sp. nov.</title>
        <authorList>
            <person name="Wang L."/>
        </authorList>
    </citation>
    <scope>NUCLEOTIDE SEQUENCE [LARGE SCALE GENOMIC DNA]</scope>
    <source>
        <strain evidence="2 3">NEAU-FHS4</strain>
    </source>
</reference>
<protein>
    <submittedName>
        <fullName evidence="2">Transposase</fullName>
    </submittedName>
</protein>